<name>A0ABN2S4B9_9MICO</name>
<reference evidence="1 2" key="1">
    <citation type="journal article" date="2019" name="Int. J. Syst. Evol. Microbiol.">
        <title>The Global Catalogue of Microorganisms (GCM) 10K type strain sequencing project: providing services to taxonomists for standard genome sequencing and annotation.</title>
        <authorList>
            <consortium name="The Broad Institute Genomics Platform"/>
            <consortium name="The Broad Institute Genome Sequencing Center for Infectious Disease"/>
            <person name="Wu L."/>
            <person name="Ma J."/>
        </authorList>
    </citation>
    <scope>NUCLEOTIDE SEQUENCE [LARGE SCALE GENOMIC DNA]</scope>
    <source>
        <strain evidence="1 2">JCM 15628</strain>
    </source>
</reference>
<dbReference type="EMBL" id="BAAAPU010000007">
    <property type="protein sequence ID" value="GAA1979973.1"/>
    <property type="molecule type" value="Genomic_DNA"/>
</dbReference>
<proteinExistence type="predicted"/>
<accession>A0ABN2S4B9</accession>
<protein>
    <recommendedName>
        <fullName evidence="3">ATP-binding protein</fullName>
    </recommendedName>
</protein>
<evidence type="ECO:0008006" key="3">
    <source>
        <dbReference type="Google" id="ProtNLM"/>
    </source>
</evidence>
<keyword evidence="2" id="KW-1185">Reference proteome</keyword>
<dbReference type="Proteomes" id="UP001500013">
    <property type="component" value="Unassembled WGS sequence"/>
</dbReference>
<gene>
    <name evidence="1" type="ORF">GCM10009817_20810</name>
</gene>
<evidence type="ECO:0000313" key="2">
    <source>
        <dbReference type="Proteomes" id="UP001500013"/>
    </source>
</evidence>
<dbReference type="RefSeq" id="WP_344061569.1">
    <property type="nucleotide sequence ID" value="NZ_BAAAPU010000007.1"/>
</dbReference>
<comment type="caution">
    <text evidence="1">The sequence shown here is derived from an EMBL/GenBank/DDBJ whole genome shotgun (WGS) entry which is preliminary data.</text>
</comment>
<organism evidence="1 2">
    <name type="scientific">Terrabacter lapilli</name>
    <dbReference type="NCBI Taxonomy" id="436231"/>
    <lineage>
        <taxon>Bacteria</taxon>
        <taxon>Bacillati</taxon>
        <taxon>Actinomycetota</taxon>
        <taxon>Actinomycetes</taxon>
        <taxon>Micrococcales</taxon>
        <taxon>Intrasporangiaceae</taxon>
        <taxon>Terrabacter</taxon>
    </lineage>
</organism>
<evidence type="ECO:0000313" key="1">
    <source>
        <dbReference type="EMBL" id="GAA1979973.1"/>
    </source>
</evidence>
<sequence length="745" mass="80547">MVSQLTEAELERALEPVRKHFYGANVNVNTVLSAHLRAAGLQPSGQTWQVAKFAVDSGETFTDAVLLVGGKPVEAEPPASGETPHTQTDVSAGNTIKQRSAVHAAPATAVAYDQTDAAHARLQPTVHTPAPELQSTTRLTWFPKRFGVGDIDGEGAQRLLGTPDLAPVSVLVRETAQNSWDARLRGQELEFTMNLRLLTPDEIQILRERVFTSDAGPIPVAATLDRGETWALEVSDRGAKGLGGPVRNDLAIPEGQRTDFIDLVLNIGSPRDVHLGAGTYGFGKTIAYTTSGVGTVLLWSRTEHEGAPQHRLIASAFGPSFEKDGLRYTGRHWWGEVPAGRDRVEPLVGKEAAALGENLFARHFHGEETGTSLLILDPVLGGDDRESDANSLVEAALWHLWPKLVDPSRGRDRMRISVQLNGRPLRIPEPAAHPVLSAFVDALSAVRRAQGEGGPEPVNPTEVIAIEMLKPIRTLGHLAVTRFPKVEWEATAKEIVPLNEPVSHVALMRHDAELLVRYWERPTLNSPSLQWCAVFKPALDADDAFALSEPPSHDDWVTSSVKDKGLRQVVNVALRRIREHVNEMLAPDPPTIEGTGQGAPSVAELADSLASLMGPVSGSAPDGRRTSSRHLARRAEPRVVVGEQILGSAADGHRLIALECTLQCDGEAHRVTADVRVGVEGGVAEASEEVRALGWTDHRPDLEGPQLDLELAAPLLEPGQAAWFVAEVTDDLLADIDIRISKEKP</sequence>